<dbReference type="EMBL" id="QTBD01000156">
    <property type="protein sequence ID" value="REQ51387.1"/>
    <property type="molecule type" value="Genomic_DNA"/>
</dbReference>
<evidence type="ECO:0000313" key="15">
    <source>
        <dbReference type="Proteomes" id="UP000048289"/>
    </source>
</evidence>
<organism evidence="8 12">
    <name type="scientific">Mycobacterium tuberculosis</name>
    <dbReference type="NCBI Taxonomy" id="1773"/>
    <lineage>
        <taxon>Bacteria</taxon>
        <taxon>Bacillati</taxon>
        <taxon>Actinomycetota</taxon>
        <taxon>Actinomycetes</taxon>
        <taxon>Mycobacteriales</taxon>
        <taxon>Mycobacteriaceae</taxon>
        <taxon>Mycobacterium</taxon>
        <taxon>Mycobacterium tuberculosis complex</taxon>
    </lineage>
</organism>
<dbReference type="GO" id="GO:0097351">
    <property type="term" value="F:toxin sequestering activity"/>
    <property type="evidence" value="ECO:0007669"/>
    <property type="project" value="TreeGrafter"/>
</dbReference>
<accession>A0A045JSN0</accession>
<evidence type="ECO:0000313" key="4">
    <source>
        <dbReference type="EMBL" id="CFE39880.1"/>
    </source>
</evidence>
<dbReference type="EMBL" id="CSAJ01000012">
    <property type="protein sequence ID" value="COV42796.1"/>
    <property type="molecule type" value="Genomic_DNA"/>
</dbReference>
<evidence type="ECO:0000313" key="17">
    <source>
        <dbReference type="Proteomes" id="UP000671119"/>
    </source>
</evidence>
<dbReference type="Proteomes" id="UP000044938">
    <property type="component" value="Unassembled WGS sequence"/>
</dbReference>
<sequence length="150" mass="16799">MQLGRKVTSHHDIDRFGVASTADESVYRPLPPRLRLAQVNLSRRRCRTQSDMYKSRFSECTVQSVDVSVTELRAHLSDWLDRARAGGEVVITERGIPIARLAALDSTDTLERLTAEGVIGKATAQRPVAAGRPRPRPQRPVSDRVSDQRR</sequence>
<dbReference type="PANTHER" id="PTHR35377">
    <property type="entry name" value="ANTITOXIN VAPB49-RELATED-RELATED"/>
    <property type="match status" value="1"/>
</dbReference>
<evidence type="ECO:0000313" key="11">
    <source>
        <dbReference type="Proteomes" id="UP000038802"/>
    </source>
</evidence>
<dbReference type="PANTHER" id="PTHR35377:SF5">
    <property type="entry name" value="ANTITOXIN VAPB46"/>
    <property type="match status" value="1"/>
</dbReference>
<evidence type="ECO:0000313" key="8">
    <source>
        <dbReference type="EMBL" id="COX46470.1"/>
    </source>
</evidence>
<reference evidence="9 17" key="6">
    <citation type="submission" date="2021-03" db="EMBL/GenBank/DDBJ databases">
        <title>Whole Genome Sequencing of Mycobacterium tuberculosis clinical isolates from Arunachal Pradesh, India.</title>
        <authorList>
            <person name="Singh S."/>
            <person name="Mudliar S.R."/>
            <person name="Kulsum U."/>
            <person name="Rufai S.B."/>
            <person name="Singh P.K."/>
            <person name="Umpo M."/>
            <person name="Nyori M."/>
        </authorList>
    </citation>
    <scope>NUCLEOTIDE SEQUENCE [LARGE SCALE GENOMIC DNA]</scope>
    <source>
        <strain evidence="9 17">OMICS/BPL/0142/20/SP</strain>
    </source>
</reference>
<evidence type="ECO:0000256" key="1">
    <source>
        <dbReference type="ARBA" id="ARBA00009981"/>
    </source>
</evidence>
<proteinExistence type="inferred from homology"/>
<dbReference type="NCBIfam" id="TIGR01552">
    <property type="entry name" value="phd_fam"/>
    <property type="match status" value="1"/>
</dbReference>
<dbReference type="Proteomes" id="UP000039021">
    <property type="component" value="Unassembled WGS sequence"/>
</dbReference>
<dbReference type="InterPro" id="IPR051416">
    <property type="entry name" value="phD-YefM_TA_antitoxins"/>
</dbReference>
<dbReference type="Proteomes" id="UP000045842">
    <property type="component" value="Unassembled WGS sequence"/>
</dbReference>
<feature type="compositionally biased region" description="Basic and acidic residues" evidence="3">
    <location>
        <begin position="141"/>
        <end position="150"/>
    </location>
</feature>
<dbReference type="InterPro" id="IPR036165">
    <property type="entry name" value="YefM-like_sf"/>
</dbReference>
<protein>
    <recommendedName>
        <fullName evidence="2">Antitoxin</fullName>
    </recommendedName>
</protein>
<evidence type="ECO:0000313" key="5">
    <source>
        <dbReference type="EMBL" id="COV21365.1"/>
    </source>
</evidence>
<reference evidence="10" key="5">
    <citation type="submission" date="2018-07" db="EMBL/GenBank/DDBJ databases">
        <authorList>
            <person name="Shah S."/>
            <person name="Brown T."/>
            <person name="Auld S."/>
            <person name="Bratton K."/>
            <person name="Narechania A."/>
            <person name="Mathema B."/>
            <person name="Gandhi N."/>
        </authorList>
    </citation>
    <scope>NUCLEOTIDE SEQUENCE</scope>
    <source>
        <strain evidence="10">32301_S10</strain>
    </source>
</reference>
<dbReference type="Pfam" id="PF02604">
    <property type="entry name" value="PhdYeFM_antitox"/>
    <property type="match status" value="1"/>
</dbReference>
<name>A0A045JSN0_MYCTX</name>
<dbReference type="EMBL" id="CSBK01000496">
    <property type="protein sequence ID" value="COX46470.1"/>
    <property type="molecule type" value="Genomic_DNA"/>
</dbReference>
<evidence type="ECO:0000313" key="13">
    <source>
        <dbReference type="Proteomes" id="UP000044938"/>
    </source>
</evidence>
<reference evidence="10 16" key="4">
    <citation type="journal article" date="2017" name="N. Engl. J. Med.">
        <title>Transmission of Extensively Drug-Resistant Tuberculosis in South Africa.</title>
        <authorList>
            <person name="Shah N.S."/>
            <person name="Auld S.C."/>
            <person name="Brust J.C."/>
            <person name="Mathema B."/>
            <person name="Ismail N."/>
            <person name="Moodley P."/>
            <person name="Mlisana K."/>
            <person name="Allana S."/>
            <person name="Campbell A."/>
            <person name="Mthiyane T."/>
            <person name="Morris N."/>
            <person name="Mpangase P."/>
            <person name="van der Meulen H."/>
            <person name="Omar S.V."/>
            <person name="Brown T.S."/>
            <person name="Narechania A."/>
            <person name="Shaskina E."/>
            <person name="Kapwata T."/>
            <person name="Kreiswirth B."/>
            <person name="Gandhi N.R."/>
        </authorList>
    </citation>
    <scope>NUCLEOTIDE SEQUENCE [LARGE SCALE GENOMIC DNA]</scope>
    <source>
        <strain evidence="10 16">32301_S10</strain>
    </source>
</reference>
<dbReference type="PATRIC" id="fig|1773.2359.peg.172"/>
<dbReference type="Proteomes" id="UP000048289">
    <property type="component" value="Unassembled WGS sequence"/>
</dbReference>
<reference evidence="11 12" key="3">
    <citation type="submission" date="2015-03" db="EMBL/GenBank/DDBJ databases">
        <authorList>
            <consortium name="Pathogen Informatics"/>
        </authorList>
    </citation>
    <scope>NUCLEOTIDE SEQUENCE [LARGE SCALE GENOMIC DNA]</scope>
    <source>
        <strain evidence="7 14">G09801536</strain>
        <strain evidence="4 15">G09901357</strain>
        <strain evidence="11">K00500041</strain>
        <strain evidence="6 13">M09401471</strain>
        <strain evidence="12">N09902308</strain>
    </source>
</reference>
<dbReference type="AlphaFoldDB" id="A0A045JSN0"/>
<dbReference type="GeneID" id="45427170"/>
<evidence type="ECO:0000313" key="9">
    <source>
        <dbReference type="EMBL" id="MBP0682880.1"/>
    </source>
</evidence>
<reference evidence="5" key="2">
    <citation type="submission" date="2015-03" db="EMBL/GenBank/DDBJ databases">
        <authorList>
            <person name="Murphy D."/>
        </authorList>
    </citation>
    <scope>NUCLEOTIDE SEQUENCE [LARGE SCALE GENOMIC DNA]</scope>
    <source>
        <strain evidence="5">K00500041</strain>
    </source>
</reference>
<evidence type="ECO:0000313" key="14">
    <source>
        <dbReference type="Proteomes" id="UP000045842"/>
    </source>
</evidence>
<evidence type="ECO:0000313" key="16">
    <source>
        <dbReference type="Proteomes" id="UP000256381"/>
    </source>
</evidence>
<dbReference type="SUPFAM" id="SSF143120">
    <property type="entry name" value="YefM-like"/>
    <property type="match status" value="1"/>
</dbReference>
<evidence type="ECO:0000256" key="2">
    <source>
        <dbReference type="RuleBase" id="RU362080"/>
    </source>
</evidence>
<gene>
    <name evidence="10" type="ORF">DSJ38_12500</name>
    <name evidence="7" type="ORF">ERS007679_02834</name>
    <name evidence="4" type="ORF">ERS007681_02269</name>
    <name evidence="5" type="ORF">ERS007703_00832</name>
    <name evidence="6" type="ORF">ERS007720_00199</name>
    <name evidence="8" type="ORF">ERS007739_01331</name>
    <name evidence="9" type="ORF">J8J21_07035</name>
</gene>
<dbReference type="Proteomes" id="UP000671119">
    <property type="component" value="Unassembled WGS sequence"/>
</dbReference>
<dbReference type="InterPro" id="IPR006442">
    <property type="entry name" value="Antitoxin_Phd/YefM"/>
</dbReference>
<dbReference type="Proteomes" id="UP000256381">
    <property type="component" value="Unassembled WGS sequence"/>
</dbReference>
<dbReference type="Gene3D" id="3.40.1620.10">
    <property type="entry name" value="YefM-like domain"/>
    <property type="match status" value="1"/>
</dbReference>
<evidence type="ECO:0000256" key="3">
    <source>
        <dbReference type="SAM" id="MobiDB-lite"/>
    </source>
</evidence>
<dbReference type="FunFam" id="3.40.1620.10:FF:000002">
    <property type="entry name" value="Antitoxin"/>
    <property type="match status" value="1"/>
</dbReference>
<dbReference type="OMA" id="RKATSHR"/>
<evidence type="ECO:0000313" key="12">
    <source>
        <dbReference type="Proteomes" id="UP000039021"/>
    </source>
</evidence>
<dbReference type="EMBL" id="CSAE01000058">
    <property type="protein sequence ID" value="COV21365.1"/>
    <property type="molecule type" value="Genomic_DNA"/>
</dbReference>
<comment type="similarity">
    <text evidence="1 2">Belongs to the phD/YefM antitoxin family.</text>
</comment>
<dbReference type="SMR" id="A0A045JSN0"/>
<dbReference type="EMBL" id="CSAD01000433">
    <property type="protein sequence ID" value="COV97996.1"/>
    <property type="molecule type" value="Genomic_DNA"/>
</dbReference>
<dbReference type="STRING" id="115862.BBG46_16570"/>
<feature type="region of interest" description="Disordered" evidence="3">
    <location>
        <begin position="124"/>
        <end position="150"/>
    </location>
</feature>
<dbReference type="RefSeq" id="WP_003899953.1">
    <property type="nucleotide sequence ID" value="NZ_AP017901.1"/>
</dbReference>
<evidence type="ECO:0000313" key="10">
    <source>
        <dbReference type="EMBL" id="REQ51387.1"/>
    </source>
</evidence>
<dbReference type="Proteomes" id="UP000038802">
    <property type="component" value="Unassembled WGS sequence"/>
</dbReference>
<reference evidence="8" key="1">
    <citation type="submission" date="2015-03" db="EMBL/GenBank/DDBJ databases">
        <authorList>
            <consortium name="Pathogen Informatics"/>
            <person name="Murphy D."/>
        </authorList>
    </citation>
    <scope>NUCLEOTIDE SEQUENCE</scope>
    <source>
        <strain evidence="8">N09902308</strain>
    </source>
</reference>
<dbReference type="EMBL" id="CFOE01000285">
    <property type="protein sequence ID" value="CFE39880.1"/>
    <property type="molecule type" value="Genomic_DNA"/>
</dbReference>
<dbReference type="EMBL" id="JAGIZI010000007">
    <property type="protein sequence ID" value="MBP0682880.1"/>
    <property type="molecule type" value="Genomic_DNA"/>
</dbReference>
<evidence type="ECO:0000313" key="6">
    <source>
        <dbReference type="EMBL" id="COV42796.1"/>
    </source>
</evidence>
<comment type="function">
    <text evidence="2">Antitoxin component of a type II toxin-antitoxin (TA) system.</text>
</comment>
<evidence type="ECO:0000313" key="7">
    <source>
        <dbReference type="EMBL" id="COV97996.1"/>
    </source>
</evidence>